<dbReference type="Gene3D" id="1.10.600.10">
    <property type="entry name" value="Farnesyl Diphosphate Synthase"/>
    <property type="match status" value="1"/>
</dbReference>
<keyword evidence="3 12" id="KW-0808">Transferase</keyword>
<comment type="cofactor">
    <cofactor evidence="1">
        <name>Mg(2+)</name>
        <dbReference type="ChEBI" id="CHEBI:18420"/>
    </cofactor>
</comment>
<evidence type="ECO:0000256" key="9">
    <source>
        <dbReference type="ARBA" id="ARBA00072473"/>
    </source>
</evidence>
<dbReference type="PROSITE" id="PS00723">
    <property type="entry name" value="POLYPRENYL_SYNTHASE_1"/>
    <property type="match status" value="1"/>
</dbReference>
<dbReference type="CDD" id="cd00685">
    <property type="entry name" value="Trans_IPPS_HT"/>
    <property type="match status" value="1"/>
</dbReference>
<dbReference type="SUPFAM" id="SSF48576">
    <property type="entry name" value="Terpenoid synthases"/>
    <property type="match status" value="1"/>
</dbReference>
<dbReference type="Pfam" id="PF00348">
    <property type="entry name" value="polyprenyl_synt"/>
    <property type="match status" value="1"/>
</dbReference>
<evidence type="ECO:0000256" key="8">
    <source>
        <dbReference type="ARBA" id="ARBA00066511"/>
    </source>
</evidence>
<dbReference type="PANTHER" id="PTHR12001">
    <property type="entry name" value="GERANYLGERANYL PYROPHOSPHATE SYNTHASE"/>
    <property type="match status" value="1"/>
</dbReference>
<evidence type="ECO:0000256" key="6">
    <source>
        <dbReference type="ARBA" id="ARBA00051506"/>
    </source>
</evidence>
<dbReference type="InterPro" id="IPR033749">
    <property type="entry name" value="Polyprenyl_synt_CS"/>
</dbReference>
<evidence type="ECO:0000256" key="4">
    <source>
        <dbReference type="ARBA" id="ARBA00022723"/>
    </source>
</evidence>
<evidence type="ECO:0000256" key="1">
    <source>
        <dbReference type="ARBA" id="ARBA00001946"/>
    </source>
</evidence>
<keyword evidence="5" id="KW-0460">Magnesium</keyword>
<reference evidence="14" key="1">
    <citation type="submission" date="2015-03" db="EMBL/GenBank/DDBJ databases">
        <authorList>
            <consortium name="Pathogen Informatics"/>
        </authorList>
    </citation>
    <scope>NUCLEOTIDE SEQUENCE [LARGE SCALE GENOMIC DNA]</scope>
    <source>
        <strain evidence="14">R148</strain>
    </source>
</reference>
<sequence>MNLEKIIALTASDMAAVNTTILEQLNSDVVLINQLGHYIISGGGKRIRPMIAVLVARALQYSGNKHITVAALIEFIHTATLLHDDVVDESDMRRGKATANAAFGNAASVLVGDYIYTRSFQMMTGLESLRVLTLMSEATNVIAEGEVLQLMNCNNPDITEENYMQVIYSKTARLFEAASQSSAVLANANEEQELALQNYGRYLGTAFQLIDDLLDYSSDGTTLGKNTGDDLNEGKPTLPLLHAMRNGTPEQEAMIRQAIEQGNGRHLLEPVLAAMQQCGSLEYTRQRAEEEADKAIAALQVLPESEYRLALEGLAHIAVQRSF</sequence>
<organism evidence="13 14">
    <name type="scientific">Yersinia intermedia</name>
    <dbReference type="NCBI Taxonomy" id="631"/>
    <lineage>
        <taxon>Bacteria</taxon>
        <taxon>Pseudomonadati</taxon>
        <taxon>Pseudomonadota</taxon>
        <taxon>Gammaproteobacteria</taxon>
        <taxon>Enterobacterales</taxon>
        <taxon>Yersiniaceae</taxon>
        <taxon>Yersinia</taxon>
    </lineage>
</organism>
<evidence type="ECO:0000256" key="11">
    <source>
        <dbReference type="ARBA" id="ARBA00083124"/>
    </source>
</evidence>
<evidence type="ECO:0000256" key="10">
    <source>
        <dbReference type="ARBA" id="ARBA00079637"/>
    </source>
</evidence>
<evidence type="ECO:0000256" key="5">
    <source>
        <dbReference type="ARBA" id="ARBA00022842"/>
    </source>
</evidence>
<dbReference type="SFLD" id="SFLDS00005">
    <property type="entry name" value="Isoprenoid_Synthase_Type_I"/>
    <property type="match status" value="1"/>
</dbReference>
<proteinExistence type="inferred from homology"/>
<dbReference type="PANTHER" id="PTHR12001:SF69">
    <property type="entry name" value="ALL TRANS-POLYPRENYL-DIPHOSPHATE SYNTHASE PDSS1"/>
    <property type="match status" value="1"/>
</dbReference>
<name>A0A0H5LYD3_YERIN</name>
<dbReference type="InterPro" id="IPR000092">
    <property type="entry name" value="Polyprenyl_synt"/>
</dbReference>
<comment type="function">
    <text evidence="7">Supplies octaprenyl diphosphate, the precursor for the side chain of the isoprenoid quinones ubiquinone and menaquinone.</text>
</comment>
<evidence type="ECO:0000256" key="2">
    <source>
        <dbReference type="ARBA" id="ARBA00006706"/>
    </source>
</evidence>
<evidence type="ECO:0000313" key="13">
    <source>
        <dbReference type="EMBL" id="CRY56183.1"/>
    </source>
</evidence>
<dbReference type="GO" id="GO:0106350">
    <property type="term" value="F:all-trans-octaprenyl-diphosphate synthase activity"/>
    <property type="evidence" value="ECO:0007669"/>
    <property type="project" value="UniProtKB-EC"/>
</dbReference>
<dbReference type="RefSeq" id="WP_049604968.1">
    <property type="nucleotide sequence ID" value="NZ_CWJI01000011.1"/>
</dbReference>
<dbReference type="AlphaFoldDB" id="A0A0H5LYD3"/>
<dbReference type="EC" id="2.5.1.90" evidence="8"/>
<protein>
    <recommendedName>
        <fullName evidence="9">Octaprenyl diphosphate synthase</fullName>
        <ecNumber evidence="8">2.5.1.90</ecNumber>
    </recommendedName>
    <alternativeName>
        <fullName evidence="11">All-trans-octaprenyl-diphosphate synthase</fullName>
    </alternativeName>
    <alternativeName>
        <fullName evidence="10">Octaprenyl pyrophosphate synthase</fullName>
    </alternativeName>
</protein>
<dbReference type="EMBL" id="CWJI01000011">
    <property type="protein sequence ID" value="CRY56183.1"/>
    <property type="molecule type" value="Genomic_DNA"/>
</dbReference>
<comment type="catalytic activity">
    <reaction evidence="6">
        <text>5 isopentenyl diphosphate + (2E,6E)-farnesyl diphosphate = all-trans-octaprenyl diphosphate + 5 diphosphate</text>
        <dbReference type="Rhea" id="RHEA:27798"/>
        <dbReference type="ChEBI" id="CHEBI:33019"/>
        <dbReference type="ChEBI" id="CHEBI:57711"/>
        <dbReference type="ChEBI" id="CHEBI:128769"/>
        <dbReference type="ChEBI" id="CHEBI:175763"/>
        <dbReference type="EC" id="2.5.1.90"/>
    </reaction>
</comment>
<dbReference type="PROSITE" id="PS00444">
    <property type="entry name" value="POLYPRENYL_SYNTHASE_2"/>
    <property type="match status" value="1"/>
</dbReference>
<gene>
    <name evidence="13" type="primary">cel</name>
    <name evidence="13" type="ORF">ERS008476_03215</name>
</gene>
<dbReference type="FunFam" id="1.10.600.10:FF:000002">
    <property type="entry name" value="Octaprenyl diphosphate synthase"/>
    <property type="match status" value="1"/>
</dbReference>
<dbReference type="GO" id="GO:0008299">
    <property type="term" value="P:isoprenoid biosynthetic process"/>
    <property type="evidence" value="ECO:0007669"/>
    <property type="project" value="InterPro"/>
</dbReference>
<dbReference type="NCBIfam" id="NF008140">
    <property type="entry name" value="PRK10888.1"/>
    <property type="match status" value="1"/>
</dbReference>
<evidence type="ECO:0000256" key="12">
    <source>
        <dbReference type="RuleBase" id="RU004466"/>
    </source>
</evidence>
<accession>A0A0H5LYD3</accession>
<comment type="similarity">
    <text evidence="2 12">Belongs to the FPP/GGPP synthase family.</text>
</comment>
<evidence type="ECO:0000256" key="3">
    <source>
        <dbReference type="ARBA" id="ARBA00022679"/>
    </source>
</evidence>
<keyword evidence="4" id="KW-0479">Metal-binding</keyword>
<dbReference type="Proteomes" id="UP000043316">
    <property type="component" value="Unassembled WGS sequence"/>
</dbReference>
<evidence type="ECO:0000313" key="14">
    <source>
        <dbReference type="Proteomes" id="UP000043316"/>
    </source>
</evidence>
<dbReference type="InterPro" id="IPR008949">
    <property type="entry name" value="Isoprenoid_synthase_dom_sf"/>
</dbReference>
<dbReference type="GO" id="GO:0046872">
    <property type="term" value="F:metal ion binding"/>
    <property type="evidence" value="ECO:0007669"/>
    <property type="project" value="UniProtKB-KW"/>
</dbReference>
<evidence type="ECO:0000256" key="7">
    <source>
        <dbReference type="ARBA" id="ARBA00055029"/>
    </source>
</evidence>